<dbReference type="InterPro" id="IPR012816">
    <property type="entry name" value="NADAR"/>
</dbReference>
<dbReference type="Pfam" id="PF08719">
    <property type="entry name" value="NADAR"/>
    <property type="match status" value="1"/>
</dbReference>
<dbReference type="Proteomes" id="UP000295055">
    <property type="component" value="Unassembled WGS sequence"/>
</dbReference>
<comment type="catalytic activity">
    <reaction evidence="2">
        <text>2,5-diamino-6-hydroxy-4-(5-phosphoribosylamino)-pyrimidine + H2O = 2,5,6-triamino-4-hydroxypyrimidine + D-ribose 5-phosphate</text>
        <dbReference type="Rhea" id="RHEA:23436"/>
        <dbReference type="ChEBI" id="CHEBI:15377"/>
        <dbReference type="ChEBI" id="CHEBI:58614"/>
        <dbReference type="ChEBI" id="CHEBI:78346"/>
        <dbReference type="ChEBI" id="CHEBI:137796"/>
    </reaction>
</comment>
<dbReference type="AlphaFoldDB" id="A0A4R3NM33"/>
<comment type="caution">
    <text evidence="8">The sequence shown here is derived from an EMBL/GenBank/DDBJ whole genome shotgun (WGS) entry which is preliminary data.</text>
</comment>
<reference evidence="8 9" key="1">
    <citation type="submission" date="2019-03" db="EMBL/GenBank/DDBJ databases">
        <title>Genomic analyses of the natural microbiome of Caenorhabditis elegans.</title>
        <authorList>
            <person name="Samuel B."/>
        </authorList>
    </citation>
    <scope>NUCLEOTIDE SEQUENCE [LARGE SCALE GENOMIC DNA]</scope>
    <source>
        <strain evidence="8 9">JUb102</strain>
    </source>
</reference>
<evidence type="ECO:0000313" key="9">
    <source>
        <dbReference type="Proteomes" id="UP000295055"/>
    </source>
</evidence>
<protein>
    <recommendedName>
        <fullName evidence="4">N-glycosidase YbiA</fullName>
    </recommendedName>
    <alternativeName>
        <fullName evidence="5">Riboflavin biosynthesis intermediates N-glycosidase</fullName>
    </alternativeName>
</protein>
<evidence type="ECO:0000313" key="8">
    <source>
        <dbReference type="EMBL" id="TCT35673.1"/>
    </source>
</evidence>
<accession>A0A4R3NM33</accession>
<evidence type="ECO:0000259" key="7">
    <source>
        <dbReference type="Pfam" id="PF08719"/>
    </source>
</evidence>
<dbReference type="NCBIfam" id="TIGR02464">
    <property type="entry name" value="ribofla_fusion"/>
    <property type="match status" value="1"/>
</dbReference>
<gene>
    <name evidence="8" type="ORF">EC835_103127</name>
</gene>
<evidence type="ECO:0000256" key="5">
    <source>
        <dbReference type="ARBA" id="ARBA00032343"/>
    </source>
</evidence>
<organism evidence="8 9">
    <name type="scientific">Providencia alcalifaciens</name>
    <dbReference type="NCBI Taxonomy" id="126385"/>
    <lineage>
        <taxon>Bacteria</taxon>
        <taxon>Pseudomonadati</taxon>
        <taxon>Pseudomonadota</taxon>
        <taxon>Gammaproteobacteria</taxon>
        <taxon>Enterobacterales</taxon>
        <taxon>Morganellaceae</taxon>
        <taxon>Providencia</taxon>
    </lineage>
</organism>
<proteinExistence type="inferred from homology"/>
<evidence type="ECO:0000256" key="3">
    <source>
        <dbReference type="ARBA" id="ARBA00008508"/>
    </source>
</evidence>
<dbReference type="EMBL" id="SMAS01000003">
    <property type="protein sequence ID" value="TCT35673.1"/>
    <property type="molecule type" value="Genomic_DNA"/>
</dbReference>
<comment type="function">
    <text evidence="6">Catalyzes the hydrolysis of the N-glycosidic bond in the first two intermediates of riboflavin biosynthesis, which are highly reactive metabolites, yielding relatively innocuous products. Thus, can divert a surplus of harmful intermediates into relatively harmless products and pre-empt the damage these intermediates would otherwise do. Helps maintain flavin levels. May act on other substrates in vivo. Has no activity against GTP, nucleoside monophosphates or ADP-ribose. Is Required for swarming motility.</text>
</comment>
<evidence type="ECO:0000256" key="4">
    <source>
        <dbReference type="ARBA" id="ARBA00014614"/>
    </source>
</evidence>
<dbReference type="Gene3D" id="1.10.357.40">
    <property type="entry name" value="YbiA-like"/>
    <property type="match status" value="1"/>
</dbReference>
<name>A0A4R3NM33_9GAMM</name>
<evidence type="ECO:0000256" key="1">
    <source>
        <dbReference type="ARBA" id="ARBA00000022"/>
    </source>
</evidence>
<comment type="catalytic activity">
    <reaction evidence="1">
        <text>5-amino-6-(5-phospho-D-ribosylamino)uracil + H2O = 5,6-diaminouracil + D-ribose 5-phosphate</text>
        <dbReference type="Rhea" id="RHEA:55020"/>
        <dbReference type="ChEBI" id="CHEBI:15377"/>
        <dbReference type="ChEBI" id="CHEBI:46252"/>
        <dbReference type="ChEBI" id="CHEBI:58453"/>
        <dbReference type="ChEBI" id="CHEBI:78346"/>
    </reaction>
</comment>
<sequence length="213" mass="24272">MSFIQKYSAGFSDSQHIYLSLLSLNLIIIFQVSPMDIKNLCKLYRTGKKFKYVFFWGHQSKQQQITKSCFSQWYPAPFIVDGNRFASAEHFMMAEKARLFGDSEILQKIIHAPNPGAAKAFGREVRGFKQDIWDANRFDIVVKANLAKFSQNDALKQFLLATNERVLVEASPVDKIWGIGLAEDAENIENPLTWKGLNLLGFALMEVRTQLAN</sequence>
<dbReference type="InterPro" id="IPR037238">
    <property type="entry name" value="YbiA-like_sf"/>
</dbReference>
<comment type="similarity">
    <text evidence="3">Belongs to the YbiA family.</text>
</comment>
<dbReference type="CDD" id="cd15457">
    <property type="entry name" value="NADAR"/>
    <property type="match status" value="1"/>
</dbReference>
<feature type="domain" description="NADAR" evidence="7">
    <location>
        <begin position="54"/>
        <end position="211"/>
    </location>
</feature>
<evidence type="ECO:0000256" key="2">
    <source>
        <dbReference type="ARBA" id="ARBA00000751"/>
    </source>
</evidence>
<evidence type="ECO:0000256" key="6">
    <source>
        <dbReference type="ARBA" id="ARBA00045377"/>
    </source>
</evidence>
<dbReference type="SUPFAM" id="SSF143990">
    <property type="entry name" value="YbiA-like"/>
    <property type="match status" value="1"/>
</dbReference>